<keyword evidence="1" id="KW-0472">Membrane</keyword>
<keyword evidence="1" id="KW-1133">Transmembrane helix</keyword>
<evidence type="ECO:0000313" key="3">
    <source>
        <dbReference type="Proteomes" id="UP000298652"/>
    </source>
</evidence>
<dbReference type="Gramene" id="TKW19021">
    <property type="protein sequence ID" value="TKW19021"/>
    <property type="gene ID" value="SEVIR_5G470400v2"/>
</dbReference>
<name>A0A4U6UR58_SETVI</name>
<feature type="transmembrane region" description="Helical" evidence="1">
    <location>
        <begin position="68"/>
        <end position="88"/>
    </location>
</feature>
<gene>
    <name evidence="2" type="ORF">SEVIR_5G470400v2</name>
</gene>
<dbReference type="EMBL" id="CM016556">
    <property type="protein sequence ID" value="TKW19021.1"/>
    <property type="molecule type" value="Genomic_DNA"/>
</dbReference>
<accession>A0A4U6UR58</accession>
<organism evidence="2 3">
    <name type="scientific">Setaria viridis</name>
    <name type="common">Green bristlegrass</name>
    <name type="synonym">Setaria italica subsp. viridis</name>
    <dbReference type="NCBI Taxonomy" id="4556"/>
    <lineage>
        <taxon>Eukaryota</taxon>
        <taxon>Viridiplantae</taxon>
        <taxon>Streptophyta</taxon>
        <taxon>Embryophyta</taxon>
        <taxon>Tracheophyta</taxon>
        <taxon>Spermatophyta</taxon>
        <taxon>Magnoliopsida</taxon>
        <taxon>Liliopsida</taxon>
        <taxon>Poales</taxon>
        <taxon>Poaceae</taxon>
        <taxon>PACMAD clade</taxon>
        <taxon>Panicoideae</taxon>
        <taxon>Panicodae</taxon>
        <taxon>Paniceae</taxon>
        <taxon>Cenchrinae</taxon>
        <taxon>Setaria</taxon>
    </lineage>
</organism>
<evidence type="ECO:0000256" key="1">
    <source>
        <dbReference type="SAM" id="Phobius"/>
    </source>
</evidence>
<reference evidence="2" key="1">
    <citation type="submission" date="2019-03" db="EMBL/GenBank/DDBJ databases">
        <title>WGS assembly of Setaria viridis.</title>
        <authorList>
            <person name="Huang P."/>
            <person name="Jenkins J."/>
            <person name="Grimwood J."/>
            <person name="Barry K."/>
            <person name="Healey A."/>
            <person name="Mamidi S."/>
            <person name="Sreedasyam A."/>
            <person name="Shu S."/>
            <person name="Feldman M."/>
            <person name="Wu J."/>
            <person name="Yu Y."/>
            <person name="Chen C."/>
            <person name="Johnson J."/>
            <person name="Rokhsar D."/>
            <person name="Baxter I."/>
            <person name="Schmutz J."/>
            <person name="Brutnell T."/>
            <person name="Kellogg E."/>
        </authorList>
    </citation>
    <scope>NUCLEOTIDE SEQUENCE [LARGE SCALE GENOMIC DNA]</scope>
</reference>
<keyword evidence="1" id="KW-0812">Transmembrane</keyword>
<proteinExistence type="predicted"/>
<sequence>MLLPPHIAREARTSSPCCPHPCYIYARMRVSVPTPPSRTTNQPRNKLRKKKIAAAAAAMAGQQSTRMVAMLLAALVVAAASLPAATAYGCYDDCYERCANGKDDPVCTKMCNQACGPDDQGGAAAAPTA</sequence>
<dbReference type="AlphaFoldDB" id="A0A4U6UR58"/>
<evidence type="ECO:0000313" key="2">
    <source>
        <dbReference type="EMBL" id="TKW19021.1"/>
    </source>
</evidence>
<keyword evidence="3" id="KW-1185">Reference proteome</keyword>
<protein>
    <submittedName>
        <fullName evidence="2">Uncharacterized protein</fullName>
    </submittedName>
</protein>
<dbReference type="Proteomes" id="UP000298652">
    <property type="component" value="Chromosome 5"/>
</dbReference>